<name>A0ABX9CK83_9ACTN</name>
<evidence type="ECO:0000313" key="2">
    <source>
        <dbReference type="Proteomes" id="UP000249334"/>
    </source>
</evidence>
<dbReference type="RefSeq" id="WP_258401412.1">
    <property type="nucleotide sequence ID" value="NZ_JBNCKH010000004.1"/>
</dbReference>
<organism evidence="1 2">
    <name type="scientific">Micromonospora saelicesensis</name>
    <dbReference type="NCBI Taxonomy" id="285676"/>
    <lineage>
        <taxon>Bacteria</taxon>
        <taxon>Bacillati</taxon>
        <taxon>Actinomycetota</taxon>
        <taxon>Actinomycetes</taxon>
        <taxon>Micromonosporales</taxon>
        <taxon>Micromonosporaceae</taxon>
        <taxon>Micromonospora</taxon>
    </lineage>
</organism>
<accession>A0ABX9CK83</accession>
<proteinExistence type="predicted"/>
<comment type="caution">
    <text evidence="1">The sequence shown here is derived from an EMBL/GenBank/DDBJ whole genome shotgun (WGS) entry which is preliminary data.</text>
</comment>
<evidence type="ECO:0000313" key="1">
    <source>
        <dbReference type="EMBL" id="RAN99401.1"/>
    </source>
</evidence>
<reference evidence="1 2" key="1">
    <citation type="submission" date="2018-03" db="EMBL/GenBank/DDBJ databases">
        <title>Genomic framework for the identification of Micromonospora saelicesensis and Micromonospora noduli.</title>
        <authorList>
            <person name="Riesco R."/>
            <person name="Trujillo M.E."/>
        </authorList>
    </citation>
    <scope>NUCLEOTIDE SEQUENCE [LARGE SCALE GENOMIC DNA]</scope>
    <source>
        <strain evidence="1 2">GAR05</strain>
    </source>
</reference>
<gene>
    <name evidence="1" type="ORF">GAR05_02646</name>
</gene>
<keyword evidence="2" id="KW-1185">Reference proteome</keyword>
<dbReference type="Proteomes" id="UP000249334">
    <property type="component" value="Unassembled WGS sequence"/>
</dbReference>
<protein>
    <submittedName>
        <fullName evidence="1">Uncharacterized protein</fullName>
    </submittedName>
</protein>
<dbReference type="EMBL" id="PXXW01000020">
    <property type="protein sequence ID" value="RAN99401.1"/>
    <property type="molecule type" value="Genomic_DNA"/>
</dbReference>
<sequence length="53" mass="6215">MWLDDEITEADRRFVRTHHPARALLHRVDPYTGLTEADFAVVHRWLREGDGSV</sequence>